<dbReference type="PANTHER" id="PTHR12117:SF0">
    <property type="entry name" value="PROLYL 3-HYDROXYLASE OGFOD1"/>
    <property type="match status" value="1"/>
</dbReference>
<dbReference type="AlphaFoldDB" id="A0A8X8GYQ5"/>
<dbReference type="InterPro" id="IPR044862">
    <property type="entry name" value="Pro_4_hyd_alph_FE2OG_OXY"/>
</dbReference>
<feature type="domain" description="Prolyl 4-hydroxylase alpha subunit Fe(2+) 2OG dioxygenase" evidence="1">
    <location>
        <begin position="124"/>
        <end position="223"/>
    </location>
</feature>
<keyword evidence="3" id="KW-1185">Reference proteome</keyword>
<dbReference type="EMBL" id="WHUT02000001">
    <property type="protein sequence ID" value="NUB42914.1"/>
    <property type="molecule type" value="Genomic_DNA"/>
</dbReference>
<dbReference type="Proteomes" id="UP000484076">
    <property type="component" value="Unassembled WGS sequence"/>
</dbReference>
<sequence>MTAPFLPFDPETLLLPPDAAREAAKPFTDAYRSAAPYPHAGFDNFLPTEILERVIGELAELPESETSFNRAQERLKSSYTPERLGTYTKNLFYALNSKPFILFLEELTGIEGLIPDPYFAGGGIHRIETGGHLDIHADFNHHAKLNLERRLNVLIYLNHDWKAEYGGSFELWNKDMTAKVGSFVPTFNRMVCFSTTSDSWHGNPEPVNHPAGTPRQSIALYYYTATWDATRKDHTTLFKPRPGTADQRDKQTARREMLQDLLPPVIFRKLAPRLHRIGL</sequence>
<evidence type="ECO:0000313" key="2">
    <source>
        <dbReference type="EMBL" id="NUB42914.1"/>
    </source>
</evidence>
<comment type="caution">
    <text evidence="2">The sequence shown here is derived from an EMBL/GenBank/DDBJ whole genome shotgun (WGS) entry which is preliminary data.</text>
</comment>
<dbReference type="Gene3D" id="2.60.120.620">
    <property type="entry name" value="q2cbj1_9rhob like domain"/>
    <property type="match status" value="1"/>
</dbReference>
<organism evidence="2 3">
    <name type="scientific">Fertoeibacter niger</name>
    <dbReference type="NCBI Taxonomy" id="2656921"/>
    <lineage>
        <taxon>Bacteria</taxon>
        <taxon>Pseudomonadati</taxon>
        <taxon>Pseudomonadota</taxon>
        <taxon>Alphaproteobacteria</taxon>
        <taxon>Rhodobacterales</taxon>
        <taxon>Paracoccaceae</taxon>
        <taxon>Fertoeibacter</taxon>
    </lineage>
</organism>
<dbReference type="Pfam" id="PF13640">
    <property type="entry name" value="2OG-FeII_Oxy_3"/>
    <property type="match status" value="1"/>
</dbReference>
<dbReference type="InterPro" id="IPR051842">
    <property type="entry name" value="uS12_prolyl_hydroxylase"/>
</dbReference>
<evidence type="ECO:0000313" key="3">
    <source>
        <dbReference type="Proteomes" id="UP000484076"/>
    </source>
</evidence>
<gene>
    <name evidence="2" type="ORF">GEU84_000820</name>
</gene>
<dbReference type="RefSeq" id="WP_152823612.1">
    <property type="nucleotide sequence ID" value="NZ_WHUT02000001.1"/>
</dbReference>
<proteinExistence type="predicted"/>
<accession>A0A8X8GYQ5</accession>
<dbReference type="PANTHER" id="PTHR12117">
    <property type="entry name" value="HISTONE ACETYLTRANSFERASE COMPLEX"/>
    <property type="match status" value="1"/>
</dbReference>
<reference evidence="2" key="1">
    <citation type="submission" date="2020-05" db="EMBL/GenBank/DDBJ databases">
        <title>Fertoebacter nigrum gen. nov., sp. nov., a new member of the family Rhodobacteraceae.</title>
        <authorList>
            <person name="Szuroczki S."/>
            <person name="Abbaszade G."/>
            <person name="Buni D."/>
            <person name="Schumann P."/>
            <person name="Toth E."/>
        </authorList>
    </citation>
    <scope>NUCLEOTIDE SEQUENCE</scope>
    <source>
        <strain evidence="2">RG-N-1a</strain>
    </source>
</reference>
<name>A0A8X8GYQ5_9RHOB</name>
<evidence type="ECO:0000259" key="1">
    <source>
        <dbReference type="Pfam" id="PF13640"/>
    </source>
</evidence>
<protein>
    <submittedName>
        <fullName evidence="2">2OG-Fe(II) oxygenase</fullName>
    </submittedName>
</protein>